<dbReference type="EMBL" id="VULT01000018">
    <property type="protein sequence ID" value="MSS18253.1"/>
    <property type="molecule type" value="Genomic_DNA"/>
</dbReference>
<dbReference type="InterPro" id="IPR023198">
    <property type="entry name" value="PGP-like_dom2"/>
</dbReference>
<gene>
    <name evidence="1" type="ORF">FYJ29_10850</name>
</gene>
<dbReference type="InterPro" id="IPR036412">
    <property type="entry name" value="HAD-like_sf"/>
</dbReference>
<proteinExistence type="predicted"/>
<name>A0A6L5XFH9_9BACT</name>
<dbReference type="InterPro" id="IPR006439">
    <property type="entry name" value="HAD-SF_hydro_IA"/>
</dbReference>
<dbReference type="NCBIfam" id="TIGR01509">
    <property type="entry name" value="HAD-SF-IA-v3"/>
    <property type="match status" value="1"/>
</dbReference>
<sequence length="203" mass="23007">MKYRNVIFDLGNVLVALDNEACARALTAIGCECLVRVNDDPAVRRLFDQLGLGLISNVQFYAQVRRLTGTTATDAQIDTACNAMLTVIPDVKKQRLLDLRRAGCHTFLLSNTIDIHWRYCVEHLFPYNGYGVPDYFDRAFVSQVMHLAKPDRKIFETVIEQTGIDPHHTLFIDDLQENCDAAAQLGIDVYCNAHFNDWLSLEL</sequence>
<dbReference type="CDD" id="cd02603">
    <property type="entry name" value="HAD_sEH-N_like"/>
    <property type="match status" value="1"/>
</dbReference>
<reference evidence="1 2" key="1">
    <citation type="submission" date="2019-08" db="EMBL/GenBank/DDBJ databases">
        <title>In-depth cultivation of the pig gut microbiome towards novel bacterial diversity and tailored functional studies.</title>
        <authorList>
            <person name="Wylensek D."/>
            <person name="Hitch T.C.A."/>
            <person name="Clavel T."/>
        </authorList>
    </citation>
    <scope>NUCLEOTIDE SEQUENCE [LARGE SCALE GENOMIC DNA]</scope>
    <source>
        <strain evidence="1 2">Oil-RF-744-WCA-WT-10</strain>
    </source>
</reference>
<dbReference type="Gene3D" id="1.10.150.240">
    <property type="entry name" value="Putative phosphatase, domain 2"/>
    <property type="match status" value="1"/>
</dbReference>
<dbReference type="SFLD" id="SFLDG01129">
    <property type="entry name" value="C1.5:_HAD__Beta-PGM__Phosphata"/>
    <property type="match status" value="1"/>
</dbReference>
<protein>
    <submittedName>
        <fullName evidence="1">HAD family phosphatase</fullName>
    </submittedName>
</protein>
<dbReference type="RefSeq" id="WP_154326832.1">
    <property type="nucleotide sequence ID" value="NZ_CP045696.1"/>
</dbReference>
<dbReference type="Proteomes" id="UP000483362">
    <property type="component" value="Unassembled WGS sequence"/>
</dbReference>
<dbReference type="PANTHER" id="PTHR43611:SF3">
    <property type="entry name" value="FLAVIN MONONUCLEOTIDE HYDROLASE 1, CHLOROPLATIC"/>
    <property type="match status" value="1"/>
</dbReference>
<dbReference type="InterPro" id="IPR023214">
    <property type="entry name" value="HAD_sf"/>
</dbReference>
<accession>A0A6L5XFH9</accession>
<organism evidence="1 2">
    <name type="scientific">Sodaliphilus pleomorphus</name>
    <dbReference type="NCBI Taxonomy" id="2606626"/>
    <lineage>
        <taxon>Bacteria</taxon>
        <taxon>Pseudomonadati</taxon>
        <taxon>Bacteroidota</taxon>
        <taxon>Bacteroidia</taxon>
        <taxon>Bacteroidales</taxon>
        <taxon>Muribaculaceae</taxon>
        <taxon>Sodaliphilus</taxon>
    </lineage>
</organism>
<dbReference type="PANTHER" id="PTHR43611">
    <property type="entry name" value="ALPHA-D-GLUCOSE 1-PHOSPHATE PHOSPHATASE"/>
    <property type="match status" value="1"/>
</dbReference>
<dbReference type="SUPFAM" id="SSF56784">
    <property type="entry name" value="HAD-like"/>
    <property type="match status" value="1"/>
</dbReference>
<dbReference type="Gene3D" id="3.40.50.1000">
    <property type="entry name" value="HAD superfamily/HAD-like"/>
    <property type="match status" value="1"/>
</dbReference>
<evidence type="ECO:0000313" key="2">
    <source>
        <dbReference type="Proteomes" id="UP000483362"/>
    </source>
</evidence>
<comment type="caution">
    <text evidence="1">The sequence shown here is derived from an EMBL/GenBank/DDBJ whole genome shotgun (WGS) entry which is preliminary data.</text>
</comment>
<dbReference type="AlphaFoldDB" id="A0A6L5XFH9"/>
<dbReference type="Pfam" id="PF00702">
    <property type="entry name" value="Hydrolase"/>
    <property type="match status" value="1"/>
</dbReference>
<keyword evidence="2" id="KW-1185">Reference proteome</keyword>
<evidence type="ECO:0000313" key="1">
    <source>
        <dbReference type="EMBL" id="MSS18253.1"/>
    </source>
</evidence>
<dbReference type="SFLD" id="SFLDS00003">
    <property type="entry name" value="Haloacid_Dehalogenase"/>
    <property type="match status" value="1"/>
</dbReference>